<evidence type="ECO:0000256" key="4">
    <source>
        <dbReference type="ARBA" id="ARBA00022475"/>
    </source>
</evidence>
<dbReference type="Proteomes" id="UP000310506">
    <property type="component" value="Unassembled WGS sequence"/>
</dbReference>
<keyword evidence="10" id="KW-1185">Reference proteome</keyword>
<dbReference type="EMBL" id="SDGV01000016">
    <property type="protein sequence ID" value="THB61081.1"/>
    <property type="molecule type" value="Genomic_DNA"/>
</dbReference>
<comment type="similarity">
    <text evidence="2">Belongs to the AzlC family.</text>
</comment>
<dbReference type="GO" id="GO:1903785">
    <property type="term" value="P:L-valine transmembrane transport"/>
    <property type="evidence" value="ECO:0007669"/>
    <property type="project" value="TreeGrafter"/>
</dbReference>
<evidence type="ECO:0000256" key="7">
    <source>
        <dbReference type="ARBA" id="ARBA00023136"/>
    </source>
</evidence>
<feature type="transmembrane region" description="Helical" evidence="8">
    <location>
        <begin position="137"/>
        <end position="157"/>
    </location>
</feature>
<feature type="transmembrane region" description="Helical" evidence="8">
    <location>
        <begin position="163"/>
        <end position="182"/>
    </location>
</feature>
<evidence type="ECO:0000256" key="5">
    <source>
        <dbReference type="ARBA" id="ARBA00022692"/>
    </source>
</evidence>
<feature type="transmembrane region" description="Helical" evidence="8">
    <location>
        <begin position="215"/>
        <end position="234"/>
    </location>
</feature>
<dbReference type="InterPro" id="IPR011606">
    <property type="entry name" value="Brnchd-chn_aa_trnsp_permease"/>
</dbReference>
<sequence length="235" mass="25791">MSEELDVRSAVKETLPTVFGYIGIGVAFGVVGRAAGLSPWLIFLMSLIVYGGSAQFITVGMLASHSPILSIVFSTFLVNSRMILMSMTLAPYFTEYSLGKNLWLGTLLTDESFALAMNKLNFTDRRLSFPWMNTTNMISYSTWVLSSFLGAILGNFIGSPEKLGLDFALMAMFIGLLILQMISDRKMNLNLQFILVGITLALIYVGMIFIPVNLLIVLVTLLGCGIGVVIKHAFF</sequence>
<organism evidence="9 10">
    <name type="scientific">Vagococcus silagei</name>
    <dbReference type="NCBI Taxonomy" id="2508885"/>
    <lineage>
        <taxon>Bacteria</taxon>
        <taxon>Bacillati</taxon>
        <taxon>Bacillota</taxon>
        <taxon>Bacilli</taxon>
        <taxon>Lactobacillales</taxon>
        <taxon>Enterococcaceae</taxon>
        <taxon>Vagococcus</taxon>
    </lineage>
</organism>
<keyword evidence="5 8" id="KW-0812">Transmembrane</keyword>
<dbReference type="OrthoDB" id="3177005at2"/>
<dbReference type="AlphaFoldDB" id="A0A4S3B200"/>
<keyword evidence="6 8" id="KW-1133">Transmembrane helix</keyword>
<evidence type="ECO:0000256" key="8">
    <source>
        <dbReference type="SAM" id="Phobius"/>
    </source>
</evidence>
<evidence type="ECO:0000256" key="6">
    <source>
        <dbReference type="ARBA" id="ARBA00022989"/>
    </source>
</evidence>
<name>A0A4S3B200_9ENTE</name>
<evidence type="ECO:0000256" key="3">
    <source>
        <dbReference type="ARBA" id="ARBA00022448"/>
    </source>
</evidence>
<keyword evidence="3" id="KW-0813">Transport</keyword>
<dbReference type="RefSeq" id="WP_136136962.1">
    <property type="nucleotide sequence ID" value="NZ_SDGV01000016.1"/>
</dbReference>
<evidence type="ECO:0000256" key="1">
    <source>
        <dbReference type="ARBA" id="ARBA00004651"/>
    </source>
</evidence>
<accession>A0A4S3B200</accession>
<dbReference type="Pfam" id="PF03591">
    <property type="entry name" value="AzlC"/>
    <property type="match status" value="1"/>
</dbReference>
<feature type="transmembrane region" description="Helical" evidence="8">
    <location>
        <begin position="20"/>
        <end position="44"/>
    </location>
</feature>
<gene>
    <name evidence="9" type="ORF">ESZ54_07035</name>
</gene>
<evidence type="ECO:0000313" key="9">
    <source>
        <dbReference type="EMBL" id="THB61081.1"/>
    </source>
</evidence>
<keyword evidence="4" id="KW-1003">Cell membrane</keyword>
<protein>
    <submittedName>
        <fullName evidence="9">Branched-chain amino acid ABC transporter permease</fullName>
    </submittedName>
</protein>
<dbReference type="GO" id="GO:0005886">
    <property type="term" value="C:plasma membrane"/>
    <property type="evidence" value="ECO:0007669"/>
    <property type="project" value="UniProtKB-SubCell"/>
</dbReference>
<evidence type="ECO:0000256" key="2">
    <source>
        <dbReference type="ARBA" id="ARBA00010735"/>
    </source>
</evidence>
<comment type="subcellular location">
    <subcellularLocation>
        <location evidence="1">Cell membrane</location>
        <topology evidence="1">Multi-pass membrane protein</topology>
    </subcellularLocation>
</comment>
<feature type="transmembrane region" description="Helical" evidence="8">
    <location>
        <begin position="189"/>
        <end position="209"/>
    </location>
</feature>
<keyword evidence="7 8" id="KW-0472">Membrane</keyword>
<reference evidence="9 10" key="1">
    <citation type="submission" date="2019-01" db="EMBL/GenBank/DDBJ databases">
        <title>Vagococcus silagei sp. nov. isolated from brewer's grain.</title>
        <authorList>
            <person name="Guu J.-R."/>
        </authorList>
    </citation>
    <scope>NUCLEOTIDE SEQUENCE [LARGE SCALE GENOMIC DNA]</scope>
    <source>
        <strain evidence="9 10">2B-2</strain>
    </source>
</reference>
<dbReference type="PANTHER" id="PTHR34979:SF1">
    <property type="entry name" value="INNER MEMBRANE PROTEIN YGAZ"/>
    <property type="match status" value="1"/>
</dbReference>
<comment type="caution">
    <text evidence="9">The sequence shown here is derived from an EMBL/GenBank/DDBJ whole genome shotgun (WGS) entry which is preliminary data.</text>
</comment>
<evidence type="ECO:0000313" key="10">
    <source>
        <dbReference type="Proteomes" id="UP000310506"/>
    </source>
</evidence>
<proteinExistence type="inferred from homology"/>
<dbReference type="PANTHER" id="PTHR34979">
    <property type="entry name" value="INNER MEMBRANE PROTEIN YGAZ"/>
    <property type="match status" value="1"/>
</dbReference>